<dbReference type="InterPro" id="IPR036770">
    <property type="entry name" value="Ankyrin_rpt-contain_sf"/>
</dbReference>
<dbReference type="PANTHER" id="PTHR24153">
    <property type="entry name" value="ESPIN"/>
    <property type="match status" value="1"/>
</dbReference>
<dbReference type="Gene3D" id="1.25.40.20">
    <property type="entry name" value="Ankyrin repeat-containing domain"/>
    <property type="match status" value="1"/>
</dbReference>
<dbReference type="SUPFAM" id="SSF48403">
    <property type="entry name" value="Ankyrin repeat"/>
    <property type="match status" value="1"/>
</dbReference>
<evidence type="ECO:0000313" key="5">
    <source>
        <dbReference type="EMBL" id="CAE0713077.1"/>
    </source>
</evidence>
<reference evidence="5" key="1">
    <citation type="submission" date="2021-01" db="EMBL/GenBank/DDBJ databases">
        <authorList>
            <person name="Corre E."/>
            <person name="Pelletier E."/>
            <person name="Niang G."/>
            <person name="Scheremetjew M."/>
            <person name="Finn R."/>
            <person name="Kale V."/>
            <person name="Holt S."/>
            <person name="Cochrane G."/>
            <person name="Meng A."/>
            <person name="Brown T."/>
            <person name="Cohen L."/>
        </authorList>
    </citation>
    <scope>NUCLEOTIDE SEQUENCE</scope>
    <source>
        <strain evidence="5">10249 10 AB</strain>
    </source>
</reference>
<dbReference type="GO" id="GO:0051015">
    <property type="term" value="F:actin filament binding"/>
    <property type="evidence" value="ECO:0007669"/>
    <property type="project" value="TreeGrafter"/>
</dbReference>
<keyword evidence="3" id="KW-0175">Coiled coil</keyword>
<dbReference type="GO" id="GO:0005737">
    <property type="term" value="C:cytoplasm"/>
    <property type="evidence" value="ECO:0007669"/>
    <property type="project" value="TreeGrafter"/>
</dbReference>
<feature type="region of interest" description="Disordered" evidence="4">
    <location>
        <begin position="222"/>
        <end position="244"/>
    </location>
</feature>
<feature type="coiled-coil region" evidence="3">
    <location>
        <begin position="273"/>
        <end position="300"/>
    </location>
</feature>
<name>A0A7S4AEI2_9STRA</name>
<gene>
    <name evidence="5" type="ORF">PAUS00366_LOCUS5829</name>
</gene>
<protein>
    <submittedName>
        <fullName evidence="5">Uncharacterized protein</fullName>
    </submittedName>
</protein>
<proteinExistence type="predicted"/>
<dbReference type="EMBL" id="HBIX01007507">
    <property type="protein sequence ID" value="CAE0713077.1"/>
    <property type="molecule type" value="Transcribed_RNA"/>
</dbReference>
<sequence>MSLEVDFHLNVTDLYKAITESDWDEAIRAVKKNPDEAKTWVVRKHEDDPSKNMWRFLPIHSACARQPPASLTKALLAAYPTGARSVDDQGMYALHYAAGNQASREVIRALLMAFPDAAKLTDPRGMLPIHYIACWGPSSISVVDMVLVANRNISDCKDEDGNTPSDLATEGDYPESNAVVAALKRWSTNTNGAIERPTSSQHSITPSYKVIGSNFRSLPMNDEKKTEDSLDGASSCLSPGTNGKFREMDDHITVMEIEKKEDKLEISMLQYELKQRNDMIENLKRTLSQMSSECNGLRRTLADVTEHHEGLASMNSNLLSMVEQQEVVLKATRAREGQWEKLAQLRREKLKELVQMEEEDTSLEVDLRNTLAQQAHQMAAIKASISTTLGD</sequence>
<dbReference type="InterPro" id="IPR052420">
    <property type="entry name" value="Espin/Espin-like"/>
</dbReference>
<keyword evidence="1" id="KW-0677">Repeat</keyword>
<dbReference type="AlphaFoldDB" id="A0A7S4AEI2"/>
<organism evidence="5">
    <name type="scientific">Pseudo-nitzschia australis</name>
    <dbReference type="NCBI Taxonomy" id="44445"/>
    <lineage>
        <taxon>Eukaryota</taxon>
        <taxon>Sar</taxon>
        <taxon>Stramenopiles</taxon>
        <taxon>Ochrophyta</taxon>
        <taxon>Bacillariophyta</taxon>
        <taxon>Bacillariophyceae</taxon>
        <taxon>Bacillariophycidae</taxon>
        <taxon>Bacillariales</taxon>
        <taxon>Bacillariaceae</taxon>
        <taxon>Pseudo-nitzschia</taxon>
    </lineage>
</organism>
<evidence type="ECO:0000256" key="1">
    <source>
        <dbReference type="ARBA" id="ARBA00022737"/>
    </source>
</evidence>
<accession>A0A7S4AEI2</accession>
<evidence type="ECO:0000256" key="3">
    <source>
        <dbReference type="SAM" id="Coils"/>
    </source>
</evidence>
<dbReference type="PANTHER" id="PTHR24153:SF8">
    <property type="entry name" value="FORKED, ISOFORM F"/>
    <property type="match status" value="1"/>
</dbReference>
<evidence type="ECO:0000256" key="2">
    <source>
        <dbReference type="ARBA" id="ARBA00023043"/>
    </source>
</evidence>
<dbReference type="GO" id="GO:0051017">
    <property type="term" value="P:actin filament bundle assembly"/>
    <property type="evidence" value="ECO:0007669"/>
    <property type="project" value="TreeGrafter"/>
</dbReference>
<evidence type="ECO:0000256" key="4">
    <source>
        <dbReference type="SAM" id="MobiDB-lite"/>
    </source>
</evidence>
<keyword evidence="2" id="KW-0040">ANK repeat</keyword>